<dbReference type="PANTHER" id="PTHR40066">
    <property type="entry name" value="UPF0473 PROTEIN CBO2561/CLC_2432"/>
    <property type="match status" value="1"/>
</dbReference>
<dbReference type="Pfam" id="PF06949">
    <property type="entry name" value="DUF1292"/>
    <property type="match status" value="1"/>
</dbReference>
<dbReference type="GeneID" id="66580661"/>
<dbReference type="PANTHER" id="PTHR40066:SF1">
    <property type="entry name" value="UPF0473 PROTEIN CBO2561_CLC_2432"/>
    <property type="match status" value="1"/>
</dbReference>
<proteinExistence type="inferred from homology"/>
<evidence type="ECO:0000313" key="5">
    <source>
        <dbReference type="EMBL" id="RHB00812.1"/>
    </source>
</evidence>
<evidence type="ECO:0000313" key="6">
    <source>
        <dbReference type="Proteomes" id="UP000265489"/>
    </source>
</evidence>
<evidence type="ECO:0000313" key="4">
    <source>
        <dbReference type="EMBL" id="RGW76072.1"/>
    </source>
</evidence>
<reference evidence="6 7" key="1">
    <citation type="submission" date="2018-08" db="EMBL/GenBank/DDBJ databases">
        <title>A genome reference for cultivated species of the human gut microbiota.</title>
        <authorList>
            <person name="Zou Y."/>
            <person name="Xue W."/>
            <person name="Luo G."/>
        </authorList>
    </citation>
    <scope>NUCLEOTIDE SEQUENCE [LARGE SCALE GENOMIC DNA]</scope>
    <source>
        <strain evidence="4 7">AF10-31</strain>
        <strain evidence="3 6">AF15-20</strain>
        <strain evidence="5 8">AM42-13AC</strain>
    </source>
</reference>
<dbReference type="Proteomes" id="UP000284651">
    <property type="component" value="Unassembled WGS sequence"/>
</dbReference>
<evidence type="ECO:0000313" key="8">
    <source>
        <dbReference type="Proteomes" id="UP000285288"/>
    </source>
</evidence>
<evidence type="ECO:0000256" key="2">
    <source>
        <dbReference type="HAMAP-Rule" id="MF_01448"/>
    </source>
</evidence>
<dbReference type="EMBL" id="QSAT01000006">
    <property type="protein sequence ID" value="RGW76072.1"/>
    <property type="molecule type" value="Genomic_DNA"/>
</dbReference>
<dbReference type="EMBL" id="QRYQ01000035">
    <property type="protein sequence ID" value="RGU89062.1"/>
    <property type="molecule type" value="Genomic_DNA"/>
</dbReference>
<gene>
    <name evidence="5" type="ORF">DW907_11030</name>
    <name evidence="4" type="ORF">DWV56_02800</name>
    <name evidence="3" type="ORF">DWW32_12145</name>
</gene>
<dbReference type="Proteomes" id="UP000285288">
    <property type="component" value="Unassembled WGS sequence"/>
</dbReference>
<organism evidence="3 6">
    <name type="scientific">Holdemanella biformis</name>
    <dbReference type="NCBI Taxonomy" id="1735"/>
    <lineage>
        <taxon>Bacteria</taxon>
        <taxon>Bacillati</taxon>
        <taxon>Bacillota</taxon>
        <taxon>Erysipelotrichia</taxon>
        <taxon>Erysipelotrichales</taxon>
        <taxon>Erysipelotrichaceae</taxon>
        <taxon>Holdemanella</taxon>
    </lineage>
</organism>
<sequence length="85" mass="9830">MLDSNCLYVKDENGNEKKMTILFTFDSDETGCQYVVFQDPDLDEGEVYASRYDDKGQLIPIESEAEWDMVEEVINTFVEDEENAD</sequence>
<comment type="caution">
    <text evidence="3">The sequence shown here is derived from an EMBL/GenBank/DDBJ whole genome shotgun (WGS) entry which is preliminary data.</text>
</comment>
<dbReference type="EMBL" id="QSGD01000063">
    <property type="protein sequence ID" value="RHB00812.1"/>
    <property type="molecule type" value="Genomic_DNA"/>
</dbReference>
<evidence type="ECO:0000313" key="7">
    <source>
        <dbReference type="Proteomes" id="UP000284651"/>
    </source>
</evidence>
<dbReference type="InterPro" id="IPR009711">
    <property type="entry name" value="UPF0473"/>
</dbReference>
<dbReference type="AlphaFoldDB" id="A0A395W857"/>
<dbReference type="Proteomes" id="UP000265489">
    <property type="component" value="Unassembled WGS sequence"/>
</dbReference>
<evidence type="ECO:0000313" key="3">
    <source>
        <dbReference type="EMBL" id="RGU89062.1"/>
    </source>
</evidence>
<protein>
    <recommendedName>
        <fullName evidence="2">UPF0473 protein DW907_11030</fullName>
    </recommendedName>
</protein>
<dbReference type="RefSeq" id="WP_003864923.1">
    <property type="nucleotide sequence ID" value="NZ_CABLCL010000063.1"/>
</dbReference>
<evidence type="ECO:0000256" key="1">
    <source>
        <dbReference type="ARBA" id="ARBA00008439"/>
    </source>
</evidence>
<comment type="similarity">
    <text evidence="1 2">Belongs to the UPF0473 family.</text>
</comment>
<name>A0A395W857_9FIRM</name>
<dbReference type="HAMAP" id="MF_01448">
    <property type="entry name" value="UPF0473"/>
    <property type="match status" value="1"/>
</dbReference>
<accession>A0A395W857</accession>